<dbReference type="Gene3D" id="2.140.10.30">
    <property type="entry name" value="Dipeptidylpeptidase IV, N-terminal domain"/>
    <property type="match status" value="1"/>
</dbReference>
<keyword evidence="3" id="KW-1185">Reference proteome</keyword>
<evidence type="ECO:0000259" key="1">
    <source>
        <dbReference type="Pfam" id="PF00930"/>
    </source>
</evidence>
<dbReference type="GO" id="GO:0006508">
    <property type="term" value="P:proteolysis"/>
    <property type="evidence" value="ECO:0007669"/>
    <property type="project" value="InterPro"/>
</dbReference>
<evidence type="ECO:0000313" key="3">
    <source>
        <dbReference type="Proteomes" id="UP001212841"/>
    </source>
</evidence>
<organism evidence="2 3">
    <name type="scientific">Rhizophlyctis rosea</name>
    <dbReference type="NCBI Taxonomy" id="64517"/>
    <lineage>
        <taxon>Eukaryota</taxon>
        <taxon>Fungi</taxon>
        <taxon>Fungi incertae sedis</taxon>
        <taxon>Chytridiomycota</taxon>
        <taxon>Chytridiomycota incertae sedis</taxon>
        <taxon>Chytridiomycetes</taxon>
        <taxon>Rhizophlyctidales</taxon>
        <taxon>Rhizophlyctidaceae</taxon>
        <taxon>Rhizophlyctis</taxon>
    </lineage>
</organism>
<gene>
    <name evidence="2" type="primary">DPP8</name>
    <name evidence="2" type="ORF">HK097_006498</name>
</gene>
<accession>A0AAD5WYH8</accession>
<dbReference type="InterPro" id="IPR050278">
    <property type="entry name" value="Serine_Prot_S9B/DPPIV"/>
</dbReference>
<proteinExistence type="predicted"/>
<dbReference type="Proteomes" id="UP001212841">
    <property type="component" value="Unassembled WGS sequence"/>
</dbReference>
<protein>
    <submittedName>
        <fullName evidence="2">Dipeptidylpeptidase</fullName>
    </submittedName>
</protein>
<feature type="domain" description="Dipeptidylpeptidase IV N-terminal" evidence="1">
    <location>
        <begin position="15"/>
        <end position="264"/>
    </location>
</feature>
<dbReference type="Pfam" id="PF00930">
    <property type="entry name" value="DPPIV_N"/>
    <property type="match status" value="1"/>
</dbReference>
<comment type="caution">
    <text evidence="2">The sequence shown here is derived from an EMBL/GenBank/DDBJ whole genome shotgun (WGS) entry which is preliminary data.</text>
</comment>
<sequence length="307" mass="34990">GKTGHGRDGRKGRVRVLYVEVDEGEVEVVCITRQGIDAGVDKYRYPRSGKPNVSAEIKILEFTPKYTNEEPPPPAHRKLWGRYDLNVLFPWTEYIVRLGWLPSGEAIWAQLLDRRQQHTVVIRIPVSLFMTYEEYFSSSASEPIHPSSSSASSSLLQIEILWEEKSEVWINVTDVLRFLEDDEGRGAGEKEEVNACDCKGAVRYPTTTTIRQITGGEWQVVDSEIWVDESRQLVYYMGKKDTPLESHLYVSSYSSSSTVPVSTESILKSGRRTEEDIVREQVLEERNVKRLTTLGKSHSVWMDKGCK</sequence>
<feature type="non-terminal residue" evidence="2">
    <location>
        <position position="1"/>
    </location>
</feature>
<dbReference type="GO" id="GO:0008239">
    <property type="term" value="F:dipeptidyl-peptidase activity"/>
    <property type="evidence" value="ECO:0007669"/>
    <property type="project" value="TreeGrafter"/>
</dbReference>
<feature type="non-terminal residue" evidence="2">
    <location>
        <position position="307"/>
    </location>
</feature>
<evidence type="ECO:0000313" key="2">
    <source>
        <dbReference type="EMBL" id="KAJ3026251.1"/>
    </source>
</evidence>
<name>A0AAD5WYH8_9FUNG</name>
<dbReference type="EMBL" id="JADGJD010003032">
    <property type="protein sequence ID" value="KAJ3026251.1"/>
    <property type="molecule type" value="Genomic_DNA"/>
</dbReference>
<dbReference type="SUPFAM" id="SSF82171">
    <property type="entry name" value="DPP6 N-terminal domain-like"/>
    <property type="match status" value="1"/>
</dbReference>
<dbReference type="PANTHER" id="PTHR11731">
    <property type="entry name" value="PROTEASE FAMILY S9B,C DIPEPTIDYL-PEPTIDASE IV-RELATED"/>
    <property type="match status" value="1"/>
</dbReference>
<dbReference type="InterPro" id="IPR002469">
    <property type="entry name" value="Peptidase_S9B_N"/>
</dbReference>
<reference evidence="2" key="1">
    <citation type="submission" date="2020-05" db="EMBL/GenBank/DDBJ databases">
        <title>Phylogenomic resolution of chytrid fungi.</title>
        <authorList>
            <person name="Stajich J.E."/>
            <person name="Amses K."/>
            <person name="Simmons R."/>
            <person name="Seto K."/>
            <person name="Myers J."/>
            <person name="Bonds A."/>
            <person name="Quandt C.A."/>
            <person name="Barry K."/>
            <person name="Liu P."/>
            <person name="Grigoriev I."/>
            <person name="Longcore J.E."/>
            <person name="James T.Y."/>
        </authorList>
    </citation>
    <scope>NUCLEOTIDE SEQUENCE</scope>
    <source>
        <strain evidence="2">JEL0318</strain>
    </source>
</reference>
<dbReference type="AlphaFoldDB" id="A0AAD5WYH8"/>
<dbReference type="PANTHER" id="PTHR11731:SF193">
    <property type="entry name" value="DIPEPTIDYL PEPTIDASE 9"/>
    <property type="match status" value="1"/>
</dbReference>